<proteinExistence type="predicted"/>
<feature type="non-terminal residue" evidence="1">
    <location>
        <position position="34"/>
    </location>
</feature>
<evidence type="ECO:0000313" key="2">
    <source>
        <dbReference type="Proteomes" id="UP000280834"/>
    </source>
</evidence>
<organism evidence="1 2">
    <name type="scientific">Brugia timori</name>
    <dbReference type="NCBI Taxonomy" id="42155"/>
    <lineage>
        <taxon>Eukaryota</taxon>
        <taxon>Metazoa</taxon>
        <taxon>Ecdysozoa</taxon>
        <taxon>Nematoda</taxon>
        <taxon>Chromadorea</taxon>
        <taxon>Rhabditida</taxon>
        <taxon>Spirurina</taxon>
        <taxon>Spiruromorpha</taxon>
        <taxon>Filarioidea</taxon>
        <taxon>Onchocercidae</taxon>
        <taxon>Brugia</taxon>
    </lineage>
</organism>
<dbReference type="EMBL" id="UZAG01022245">
    <property type="protein sequence ID" value="VDO52987.1"/>
    <property type="molecule type" value="Genomic_DNA"/>
</dbReference>
<dbReference type="Proteomes" id="UP000280834">
    <property type="component" value="Unassembled WGS sequence"/>
</dbReference>
<evidence type="ECO:0000313" key="1">
    <source>
        <dbReference type="EMBL" id="VDO52987.1"/>
    </source>
</evidence>
<name>A0A3P7X119_9BILA</name>
<dbReference type="AlphaFoldDB" id="A0A3P7X119"/>
<accession>A0A3P7X119</accession>
<protein>
    <submittedName>
        <fullName evidence="1">Uncharacterized protein</fullName>
    </submittedName>
</protein>
<keyword evidence="2" id="KW-1185">Reference proteome</keyword>
<sequence length="34" mass="3874">MKLCSKIKCSNDCIIQSAVNFSIRRFDKNSGLPR</sequence>
<reference evidence="1 2" key="1">
    <citation type="submission" date="2018-11" db="EMBL/GenBank/DDBJ databases">
        <authorList>
            <consortium name="Pathogen Informatics"/>
        </authorList>
    </citation>
    <scope>NUCLEOTIDE SEQUENCE [LARGE SCALE GENOMIC DNA]</scope>
</reference>
<gene>
    <name evidence="1" type="ORF">BTMF_LOCUS15215</name>
</gene>